<sequence>MSVTGNRSLFECSVCYSFYNNDYRKPKYLVCHCTICLDCICKSMESSPSGVRCPLCRVWTEIGSMEVNKALRTNQDILDFMEIWLFKLTNNVESPSLGRDRDTDYNPAITSTKLQWCCACQQLALNTCRDNSHSLLTVSPTVLKLAQEAVTQGRQSQANWENAITKRGDLKTIVTSIQSSVNRLKDRVDALVEENERALVALRDCFEDVTQSINALDPLASNVDLKGFVIQSEHDLTIATDNLEKWSSFDGTHVSVSLESPHQRLMNACSVLDGVISWVDNPSNVVKEEDGKMPESEIDINAFLLDARRFVGFLLASVPNSPVPNVRRNKETRKPKRFSNPLPSVRPISLSLSSPIPHRFNIPPLKNESLKVSDPPSNGHLTEYTSTCAWNPTESVLASTRKNECVSLNFGPNFNNLTPLSFEGTLHIGSNQPSPKSGDISRLAWNPKGTQLVTGSKDGWISFWTLSGTSLYQQKQHSEEIMAMNWNPEGKLLATAGRDTLIKIWNAAGQNAVQSFSYHTNAVWDIQWQSENTFASCDISGKMFFGDIRLVNKPQFTYTGHKDWVKCLHWDPEHFLLASCSVDTTVKIWTPLVPPFLQEYTAHTKSVNAVQWSPTGPGSLYPNANRYLASCSDDQTAQILDVSKQAVVHKLETKTKSSKMSCLSFSCDGKLLATGNENGVVEIWNVHNGRVVHTFADFGSSINEIAWHKDGTKLAIARQDKPCGIVDIKNNKQNK</sequence>
<evidence type="ECO:0000256" key="4">
    <source>
        <dbReference type="ARBA" id="ARBA00022771"/>
    </source>
</evidence>
<dbReference type="GO" id="GO:0000118">
    <property type="term" value="C:histone deacetylase complex"/>
    <property type="evidence" value="ECO:0007669"/>
    <property type="project" value="TreeGrafter"/>
</dbReference>
<dbReference type="OrthoDB" id="1367865at2759"/>
<dbReference type="GO" id="GO:0003714">
    <property type="term" value="F:transcription corepressor activity"/>
    <property type="evidence" value="ECO:0007669"/>
    <property type="project" value="InterPro"/>
</dbReference>
<comment type="caution">
    <text evidence="8">The sequence shown here is derived from an EMBL/GenBank/DDBJ whole genome shotgun (WGS) entry which is preliminary data.</text>
</comment>
<proteinExistence type="inferred from homology"/>
<dbReference type="InterPro" id="IPR015943">
    <property type="entry name" value="WD40/YVTN_repeat-like_dom_sf"/>
</dbReference>
<dbReference type="PROSITE" id="PS00678">
    <property type="entry name" value="WD_REPEATS_1"/>
    <property type="match status" value="1"/>
</dbReference>
<dbReference type="AlphaFoldDB" id="A0A0P5Z1P0"/>
<evidence type="ECO:0000256" key="3">
    <source>
        <dbReference type="ARBA" id="ARBA00022737"/>
    </source>
</evidence>
<name>A0A0P5Z1P0_9CRUS</name>
<dbReference type="PANTHER" id="PTHR22846:SF2">
    <property type="entry name" value="F-BOX-LIKE_WD REPEAT-CONTAINING PROTEIN EBI"/>
    <property type="match status" value="1"/>
</dbReference>
<evidence type="ECO:0000256" key="5">
    <source>
        <dbReference type="ARBA" id="ARBA00022833"/>
    </source>
</evidence>
<dbReference type="InterPro" id="IPR019775">
    <property type="entry name" value="WD40_repeat_CS"/>
</dbReference>
<keyword evidence="4" id="KW-0479">Metal-binding</keyword>
<dbReference type="Pfam" id="PF00400">
    <property type="entry name" value="WD40"/>
    <property type="match status" value="3"/>
</dbReference>
<protein>
    <submittedName>
        <fullName evidence="8">F-box/WD repeat-containing TBL1XR1-like protein</fullName>
    </submittedName>
</protein>
<comment type="similarity">
    <text evidence="7">Belongs to the WD repeat EBI family.</text>
</comment>
<keyword evidence="3" id="KW-0677">Repeat</keyword>
<evidence type="ECO:0000256" key="6">
    <source>
        <dbReference type="ARBA" id="ARBA00023242"/>
    </source>
</evidence>
<gene>
    <name evidence="8" type="ORF">APZ42_031956</name>
</gene>
<dbReference type="PROSITE" id="PS50089">
    <property type="entry name" value="ZF_RING_2"/>
    <property type="match status" value="1"/>
</dbReference>
<comment type="subcellular location">
    <subcellularLocation>
        <location evidence="1">Nucleus</location>
    </subcellularLocation>
</comment>
<dbReference type="Gene3D" id="2.130.10.10">
    <property type="entry name" value="YVTN repeat-like/Quinoprotein amine dehydrogenase"/>
    <property type="match status" value="1"/>
</dbReference>
<dbReference type="SUPFAM" id="SSF50978">
    <property type="entry name" value="WD40 repeat-like"/>
    <property type="match status" value="1"/>
</dbReference>
<keyword evidence="9" id="KW-1185">Reference proteome</keyword>
<keyword evidence="2" id="KW-0853">WD repeat</keyword>
<dbReference type="Proteomes" id="UP000076858">
    <property type="component" value="Unassembled WGS sequence"/>
</dbReference>
<dbReference type="EMBL" id="LRGB01003024">
    <property type="protein sequence ID" value="KZS05003.1"/>
    <property type="molecule type" value="Genomic_DNA"/>
</dbReference>
<dbReference type="SUPFAM" id="SSF57850">
    <property type="entry name" value="RING/U-box"/>
    <property type="match status" value="1"/>
</dbReference>
<dbReference type="STRING" id="35525.A0A0P5Z1P0"/>
<keyword evidence="4" id="KW-0863">Zinc-finger</keyword>
<dbReference type="SMART" id="SM00320">
    <property type="entry name" value="WD40"/>
    <property type="match status" value="7"/>
</dbReference>
<dbReference type="InterPro" id="IPR001841">
    <property type="entry name" value="Znf_RING"/>
</dbReference>
<dbReference type="PANTHER" id="PTHR22846">
    <property type="entry name" value="WD40 REPEAT PROTEIN"/>
    <property type="match status" value="1"/>
</dbReference>
<evidence type="ECO:0000256" key="1">
    <source>
        <dbReference type="ARBA" id="ARBA00004123"/>
    </source>
</evidence>
<dbReference type="InterPro" id="IPR036322">
    <property type="entry name" value="WD40_repeat_dom_sf"/>
</dbReference>
<dbReference type="Gene3D" id="3.30.40.10">
    <property type="entry name" value="Zinc/RING finger domain, C3HC4 (zinc finger)"/>
    <property type="match status" value="1"/>
</dbReference>
<organism evidence="8 9">
    <name type="scientific">Daphnia magna</name>
    <dbReference type="NCBI Taxonomy" id="35525"/>
    <lineage>
        <taxon>Eukaryota</taxon>
        <taxon>Metazoa</taxon>
        <taxon>Ecdysozoa</taxon>
        <taxon>Arthropoda</taxon>
        <taxon>Crustacea</taxon>
        <taxon>Branchiopoda</taxon>
        <taxon>Diplostraca</taxon>
        <taxon>Cladocera</taxon>
        <taxon>Anomopoda</taxon>
        <taxon>Daphniidae</taxon>
        <taxon>Daphnia</taxon>
    </lineage>
</organism>
<accession>A0A0P5Z1P0</accession>
<evidence type="ECO:0000256" key="2">
    <source>
        <dbReference type="ARBA" id="ARBA00022574"/>
    </source>
</evidence>
<keyword evidence="5" id="KW-0862">Zinc</keyword>
<dbReference type="PROSITE" id="PS50294">
    <property type="entry name" value="WD_REPEATS_REGION"/>
    <property type="match status" value="3"/>
</dbReference>
<dbReference type="GO" id="GO:0006357">
    <property type="term" value="P:regulation of transcription by RNA polymerase II"/>
    <property type="evidence" value="ECO:0007669"/>
    <property type="project" value="TreeGrafter"/>
</dbReference>
<keyword evidence="6" id="KW-0539">Nucleus</keyword>
<dbReference type="InterPro" id="IPR024977">
    <property type="entry name" value="Apc4-like_WD40_dom"/>
</dbReference>
<dbReference type="InterPro" id="IPR045183">
    <property type="entry name" value="Ebi-like"/>
</dbReference>
<dbReference type="CDD" id="cd00200">
    <property type="entry name" value="WD40"/>
    <property type="match status" value="1"/>
</dbReference>
<dbReference type="PROSITE" id="PS50082">
    <property type="entry name" value="WD_REPEATS_2"/>
    <property type="match status" value="4"/>
</dbReference>
<evidence type="ECO:0000256" key="7">
    <source>
        <dbReference type="ARBA" id="ARBA00025741"/>
    </source>
</evidence>
<dbReference type="InterPro" id="IPR001680">
    <property type="entry name" value="WD40_rpt"/>
</dbReference>
<dbReference type="Pfam" id="PF12894">
    <property type="entry name" value="ANAPC4_WD40"/>
    <property type="match status" value="2"/>
</dbReference>
<reference evidence="8 9" key="1">
    <citation type="submission" date="2016-03" db="EMBL/GenBank/DDBJ databases">
        <title>EvidentialGene: Evidence-directed Construction of Genes on Genomes.</title>
        <authorList>
            <person name="Gilbert D.G."/>
            <person name="Choi J.-H."/>
            <person name="Mockaitis K."/>
            <person name="Colbourne J."/>
            <person name="Pfrender M."/>
        </authorList>
    </citation>
    <scope>NUCLEOTIDE SEQUENCE [LARGE SCALE GENOMIC DNA]</scope>
    <source>
        <strain evidence="8 9">Xinb3</strain>
        <tissue evidence="8">Complete organism</tissue>
    </source>
</reference>
<evidence type="ECO:0000313" key="9">
    <source>
        <dbReference type="Proteomes" id="UP000076858"/>
    </source>
</evidence>
<evidence type="ECO:0000313" key="8">
    <source>
        <dbReference type="EMBL" id="KZS05003.1"/>
    </source>
</evidence>
<dbReference type="InterPro" id="IPR013083">
    <property type="entry name" value="Znf_RING/FYVE/PHD"/>
</dbReference>
<dbReference type="GO" id="GO:0008270">
    <property type="term" value="F:zinc ion binding"/>
    <property type="evidence" value="ECO:0007669"/>
    <property type="project" value="UniProtKB-KW"/>
</dbReference>